<comment type="subcellular location">
    <subcellularLocation>
        <location evidence="2">Nucleus</location>
    </subcellularLocation>
</comment>
<proteinExistence type="inferred from homology"/>
<dbReference type="KEGG" id="bmic:BMR1_03g02396"/>
<dbReference type="EMBL" id="LN871598">
    <property type="protein sequence ID" value="SJK86456.1"/>
    <property type="molecule type" value="Genomic_DNA"/>
</dbReference>
<reference evidence="5 6" key="1">
    <citation type="journal article" date="2012" name="Nucleic Acids Res.">
        <title>Sequencing of the smallest Apicomplexan genome from the human pathogen Babesia microti.</title>
        <authorList>
            <person name="Cornillot E."/>
            <person name="Hadj-Kaddour K."/>
            <person name="Dassouli A."/>
            <person name="Noel B."/>
            <person name="Ranwez V."/>
            <person name="Vacherie B."/>
            <person name="Augagneur Y."/>
            <person name="Bres V."/>
            <person name="Duclos A."/>
            <person name="Randazzo S."/>
            <person name="Carcy B."/>
            <person name="Debierre-Grockiego F."/>
            <person name="Delbecq S."/>
            <person name="Moubri-Menage K."/>
            <person name="Shams-Eldin H."/>
            <person name="Usmani-Brown S."/>
            <person name="Bringaud F."/>
            <person name="Wincker P."/>
            <person name="Vivares C.P."/>
            <person name="Schwarz R.T."/>
            <person name="Schetters T.P."/>
            <person name="Krause P.J."/>
            <person name="Gorenflot A."/>
            <person name="Berry V."/>
            <person name="Barbe V."/>
            <person name="Ben Mamoun C."/>
        </authorList>
    </citation>
    <scope>NUCLEOTIDE SEQUENCE [LARGE SCALE GENOMIC DNA]</scope>
    <source>
        <strain evidence="5 6">RI</strain>
    </source>
</reference>
<name>A0A1R4ABT0_BABMR</name>
<dbReference type="GO" id="GO:0016973">
    <property type="term" value="P:poly(A)+ mRNA export from nucleus"/>
    <property type="evidence" value="ECO:0007669"/>
    <property type="project" value="TreeGrafter"/>
</dbReference>
<protein>
    <submittedName>
        <fullName evidence="5">Protein IWS1 homolog A</fullName>
    </submittedName>
</protein>
<reference evidence="5 6" key="3">
    <citation type="journal article" date="2016" name="Sci. Rep.">
        <title>Genome-wide diversity and gene expression profiling of Babesia microti isolates identify polymorphic genes that mediate host-pathogen interactions.</title>
        <authorList>
            <person name="Silva J.C."/>
            <person name="Cornillot E."/>
            <person name="McCracken C."/>
            <person name="Usmani-Brown S."/>
            <person name="Dwivedi A."/>
            <person name="Ifeonu O.O."/>
            <person name="Crabtree J."/>
            <person name="Gotia H.T."/>
            <person name="Virji A.Z."/>
            <person name="Reynes C."/>
            <person name="Colinge J."/>
            <person name="Kumar V."/>
            <person name="Lawres L."/>
            <person name="Pazzi J.E."/>
            <person name="Pablo J.V."/>
            <person name="Hung C."/>
            <person name="Brancato J."/>
            <person name="Kumari P."/>
            <person name="Orvis J."/>
            <person name="Tretina K."/>
            <person name="Chibucos M."/>
            <person name="Ott S."/>
            <person name="Sadzewicz L."/>
            <person name="Sengamalay N."/>
            <person name="Shetty A.C."/>
            <person name="Su Q."/>
            <person name="Tallon L."/>
            <person name="Fraser C.M."/>
            <person name="Frutos R."/>
            <person name="Molina D.M."/>
            <person name="Krause P.J."/>
            <person name="Ben Mamoun C."/>
        </authorList>
    </citation>
    <scope>NUCLEOTIDE SEQUENCE [LARGE SCALE GENOMIC DNA]</scope>
    <source>
        <strain evidence="5 6">RI</strain>
    </source>
</reference>
<dbReference type="GeneID" id="33043707"/>
<dbReference type="InterPro" id="IPR051037">
    <property type="entry name" value="RNAPII_TF_IWS1"/>
</dbReference>
<dbReference type="VEuPathDB" id="PiroplasmaDB:BMR1_03g02396"/>
<comment type="similarity">
    <text evidence="1">Belongs to the IWS1 family.</text>
</comment>
<keyword evidence="6" id="KW-1185">Reference proteome</keyword>
<feature type="region of interest" description="Disordered" evidence="3">
    <location>
        <begin position="1"/>
        <end position="29"/>
    </location>
</feature>
<keyword evidence="2" id="KW-0539">Nucleus</keyword>
<evidence type="ECO:0000256" key="3">
    <source>
        <dbReference type="SAM" id="MobiDB-lite"/>
    </source>
</evidence>
<dbReference type="InterPro" id="IPR017923">
    <property type="entry name" value="TFIIS_N"/>
</dbReference>
<gene>
    <name evidence="5" type="ORF">BMR1_03g02396</name>
</gene>
<feature type="domain" description="TFIIS N-terminal" evidence="4">
    <location>
        <begin position="112"/>
        <end position="189"/>
    </location>
</feature>
<evidence type="ECO:0000313" key="5">
    <source>
        <dbReference type="EMBL" id="SJK86456.1"/>
    </source>
</evidence>
<dbReference type="OrthoDB" id="21124at2759"/>
<feature type="compositionally biased region" description="Polar residues" evidence="3">
    <location>
        <begin position="9"/>
        <end position="28"/>
    </location>
</feature>
<dbReference type="InterPro" id="IPR035441">
    <property type="entry name" value="TFIIS/LEDGF_dom_sf"/>
</dbReference>
<organism evidence="5 6">
    <name type="scientific">Babesia microti (strain RI)</name>
    <dbReference type="NCBI Taxonomy" id="1133968"/>
    <lineage>
        <taxon>Eukaryota</taxon>
        <taxon>Sar</taxon>
        <taxon>Alveolata</taxon>
        <taxon>Apicomplexa</taxon>
        <taxon>Aconoidasida</taxon>
        <taxon>Piroplasmida</taxon>
        <taxon>Babesiidae</taxon>
        <taxon>Babesia</taxon>
    </lineage>
</organism>
<evidence type="ECO:0000259" key="4">
    <source>
        <dbReference type="PROSITE" id="PS51319"/>
    </source>
</evidence>
<dbReference type="RefSeq" id="XP_021338613.1">
    <property type="nucleotide sequence ID" value="XM_021482049.1"/>
</dbReference>
<dbReference type="PANTHER" id="PTHR46010:SF1">
    <property type="entry name" value="PROTEIN IWS1 HOMOLOG"/>
    <property type="match status" value="1"/>
</dbReference>
<sequence length="275" mass="30634">MNDLHNNESDILSSQTQGQRAPTKNASSGKAYFDGLLKRIKERKKKGHVLSDEECQERARLLVENMISAAEKDIESMKQSKPAIAKLGMLKDAIEASKPAWRHFCVSEGVAEAMASWITILPDGSLPSLTVRTAILNLAQQLPLQESDLRDNNLGRAIIALWNHPDETDENRAKIRQLIQRWVRPMLGLATSYVDIQRPSGSLAGEKQGNKANYHLSANAQDNNNLTFSIQPRGLDIDGISEQQSGIQRMSRLKYNMDPRKKIPSRAAQVVTKPS</sequence>
<dbReference type="AlphaFoldDB" id="A0A1R4ABT0"/>
<dbReference type="PROSITE" id="PS51319">
    <property type="entry name" value="TFIIS_N"/>
    <property type="match status" value="1"/>
</dbReference>
<evidence type="ECO:0000256" key="1">
    <source>
        <dbReference type="ARBA" id="ARBA00037992"/>
    </source>
</evidence>
<dbReference type="Gene3D" id="1.20.930.10">
    <property type="entry name" value="Conserved domain common to transcription factors TFIIS, elongin A, CRSP70"/>
    <property type="match status" value="1"/>
</dbReference>
<evidence type="ECO:0000256" key="2">
    <source>
        <dbReference type="PROSITE-ProRule" id="PRU00649"/>
    </source>
</evidence>
<dbReference type="PANTHER" id="PTHR46010">
    <property type="entry name" value="PROTEIN IWS1 HOMOLOG"/>
    <property type="match status" value="1"/>
</dbReference>
<evidence type="ECO:0000313" key="6">
    <source>
        <dbReference type="Proteomes" id="UP000002899"/>
    </source>
</evidence>
<dbReference type="Pfam" id="PF08711">
    <property type="entry name" value="Med26"/>
    <property type="match status" value="1"/>
</dbReference>
<dbReference type="Proteomes" id="UP000002899">
    <property type="component" value="Chromosome III"/>
</dbReference>
<accession>A0A1R4ABT0</accession>
<dbReference type="GO" id="GO:0005634">
    <property type="term" value="C:nucleus"/>
    <property type="evidence" value="ECO:0007669"/>
    <property type="project" value="UniProtKB-SubCell"/>
</dbReference>
<reference evidence="5 6" key="2">
    <citation type="journal article" date="2013" name="PLoS ONE">
        <title>Whole genome mapping and re-organization of the nuclear and mitochondrial genomes of Babesia microti isolates.</title>
        <authorList>
            <person name="Cornillot E."/>
            <person name="Dassouli A."/>
            <person name="Garg A."/>
            <person name="Pachikara N."/>
            <person name="Randazzo S."/>
            <person name="Depoix D."/>
            <person name="Carcy B."/>
            <person name="Delbecq S."/>
            <person name="Frutos R."/>
            <person name="Silva J.C."/>
            <person name="Sutton R."/>
            <person name="Krause P.J."/>
            <person name="Mamoun C.B."/>
        </authorList>
    </citation>
    <scope>NUCLEOTIDE SEQUENCE [LARGE SCALE GENOMIC DNA]</scope>
    <source>
        <strain evidence="5 6">RI</strain>
    </source>
</reference>